<evidence type="ECO:0000313" key="2">
    <source>
        <dbReference type="Proteomes" id="UP000799766"/>
    </source>
</evidence>
<proteinExistence type="predicted"/>
<dbReference type="EMBL" id="MU001675">
    <property type="protein sequence ID" value="KAF2459533.1"/>
    <property type="molecule type" value="Genomic_DNA"/>
</dbReference>
<keyword evidence="2" id="KW-1185">Reference proteome</keyword>
<evidence type="ECO:0000313" key="1">
    <source>
        <dbReference type="EMBL" id="KAF2459533.1"/>
    </source>
</evidence>
<reference evidence="1" key="1">
    <citation type="journal article" date="2020" name="Stud. Mycol.">
        <title>101 Dothideomycetes genomes: a test case for predicting lifestyles and emergence of pathogens.</title>
        <authorList>
            <person name="Haridas S."/>
            <person name="Albert R."/>
            <person name="Binder M."/>
            <person name="Bloem J."/>
            <person name="Labutti K."/>
            <person name="Salamov A."/>
            <person name="Andreopoulos B."/>
            <person name="Baker S."/>
            <person name="Barry K."/>
            <person name="Bills G."/>
            <person name="Bluhm B."/>
            <person name="Cannon C."/>
            <person name="Castanera R."/>
            <person name="Culley D."/>
            <person name="Daum C."/>
            <person name="Ezra D."/>
            <person name="Gonzalez J."/>
            <person name="Henrissat B."/>
            <person name="Kuo A."/>
            <person name="Liang C."/>
            <person name="Lipzen A."/>
            <person name="Lutzoni F."/>
            <person name="Magnuson J."/>
            <person name="Mondo S."/>
            <person name="Nolan M."/>
            <person name="Ohm R."/>
            <person name="Pangilinan J."/>
            <person name="Park H.-J."/>
            <person name="Ramirez L."/>
            <person name="Alfaro M."/>
            <person name="Sun H."/>
            <person name="Tritt A."/>
            <person name="Yoshinaga Y."/>
            <person name="Zwiers L.-H."/>
            <person name="Turgeon B."/>
            <person name="Goodwin S."/>
            <person name="Spatafora J."/>
            <person name="Crous P."/>
            <person name="Grigoriev I."/>
        </authorList>
    </citation>
    <scope>NUCLEOTIDE SEQUENCE</scope>
    <source>
        <strain evidence="1">ATCC 16933</strain>
    </source>
</reference>
<name>A0A6A6P7X6_9PEZI</name>
<dbReference type="Proteomes" id="UP000799766">
    <property type="component" value="Unassembled WGS sequence"/>
</dbReference>
<sequence length="70" mass="7774">MVLRSRLTLHLSALLSRTRPTTAKQPGQGRILLRKGRVRVLLLLGRRVLGLGLVLGRRAGAGEQARKVRR</sequence>
<dbReference type="AlphaFoldDB" id="A0A6A6P7X6"/>
<gene>
    <name evidence="1" type="ORF">BDY21DRAFT_338487</name>
</gene>
<organism evidence="1 2">
    <name type="scientific">Lineolata rhizophorae</name>
    <dbReference type="NCBI Taxonomy" id="578093"/>
    <lineage>
        <taxon>Eukaryota</taxon>
        <taxon>Fungi</taxon>
        <taxon>Dikarya</taxon>
        <taxon>Ascomycota</taxon>
        <taxon>Pezizomycotina</taxon>
        <taxon>Dothideomycetes</taxon>
        <taxon>Dothideomycetes incertae sedis</taxon>
        <taxon>Lineolatales</taxon>
        <taxon>Lineolataceae</taxon>
        <taxon>Lineolata</taxon>
    </lineage>
</organism>
<accession>A0A6A6P7X6</accession>
<protein>
    <submittedName>
        <fullName evidence="1">Uncharacterized protein</fullName>
    </submittedName>
</protein>